<keyword evidence="4" id="KW-0962">Peroxisome biogenesis</keyword>
<evidence type="ECO:0000256" key="12">
    <source>
        <dbReference type="ARBA" id="ARBA00048778"/>
    </source>
</evidence>
<gene>
    <name evidence="15" type="primary">Pex1</name>
</gene>
<accession>A0A9R1TWJ8</accession>
<dbReference type="Gene3D" id="1.10.8.60">
    <property type="match status" value="2"/>
</dbReference>
<comment type="catalytic activity">
    <reaction evidence="12">
        <text>ATP + H2O = ADP + phosphate + H(+)</text>
        <dbReference type="Rhea" id="RHEA:13065"/>
        <dbReference type="ChEBI" id="CHEBI:15377"/>
        <dbReference type="ChEBI" id="CHEBI:15378"/>
        <dbReference type="ChEBI" id="CHEBI:30616"/>
        <dbReference type="ChEBI" id="CHEBI:43474"/>
        <dbReference type="ChEBI" id="CHEBI:456216"/>
    </reaction>
    <physiologicalReaction direction="left-to-right" evidence="12">
        <dbReference type="Rhea" id="RHEA:13066"/>
    </physiologicalReaction>
</comment>
<dbReference type="Pfam" id="PF17862">
    <property type="entry name" value="AAA_lid_3"/>
    <property type="match status" value="1"/>
</dbReference>
<keyword evidence="7" id="KW-0067">ATP-binding</keyword>
<protein>
    <recommendedName>
        <fullName evidence="11">Peroxisomal ATPase PEX1</fullName>
    </recommendedName>
    <alternativeName>
        <fullName evidence="10">Peroxin-1</fullName>
    </alternativeName>
</protein>
<comment type="subcellular location">
    <subcellularLocation>
        <location evidence="1">Membrane</location>
    </subcellularLocation>
</comment>
<evidence type="ECO:0000256" key="6">
    <source>
        <dbReference type="ARBA" id="ARBA00022801"/>
    </source>
</evidence>
<dbReference type="FunFam" id="3.40.50.300:FF:000149">
    <property type="entry name" value="Nuclear valosin-containing protein-like"/>
    <property type="match status" value="1"/>
</dbReference>
<evidence type="ECO:0000256" key="3">
    <source>
        <dbReference type="ARBA" id="ARBA00022448"/>
    </source>
</evidence>
<dbReference type="PROSITE" id="PS00674">
    <property type="entry name" value="AAA"/>
    <property type="match status" value="1"/>
</dbReference>
<dbReference type="InterPro" id="IPR041569">
    <property type="entry name" value="AAA_lid_3"/>
</dbReference>
<dbReference type="CTD" id="5189"/>
<dbReference type="SUPFAM" id="SSF50692">
    <property type="entry name" value="ADC-like"/>
    <property type="match status" value="1"/>
</dbReference>
<dbReference type="InterPro" id="IPR003959">
    <property type="entry name" value="ATPase_AAA_core"/>
</dbReference>
<proteinExistence type="inferred from homology"/>
<dbReference type="GO" id="GO:0016887">
    <property type="term" value="F:ATP hydrolysis activity"/>
    <property type="evidence" value="ECO:0007669"/>
    <property type="project" value="InterPro"/>
</dbReference>
<evidence type="ECO:0000256" key="2">
    <source>
        <dbReference type="ARBA" id="ARBA00006914"/>
    </source>
</evidence>
<organism evidence="14 15">
    <name type="scientific">Fopius arisanus</name>
    <dbReference type="NCBI Taxonomy" id="64838"/>
    <lineage>
        <taxon>Eukaryota</taxon>
        <taxon>Metazoa</taxon>
        <taxon>Ecdysozoa</taxon>
        <taxon>Arthropoda</taxon>
        <taxon>Hexapoda</taxon>
        <taxon>Insecta</taxon>
        <taxon>Pterygota</taxon>
        <taxon>Neoptera</taxon>
        <taxon>Endopterygota</taxon>
        <taxon>Hymenoptera</taxon>
        <taxon>Apocrita</taxon>
        <taxon>Ichneumonoidea</taxon>
        <taxon>Braconidae</taxon>
        <taxon>Opiinae</taxon>
        <taxon>Fopius</taxon>
    </lineage>
</organism>
<evidence type="ECO:0000313" key="14">
    <source>
        <dbReference type="Proteomes" id="UP000694866"/>
    </source>
</evidence>
<keyword evidence="5" id="KW-0547">Nucleotide-binding</keyword>
<evidence type="ECO:0000313" key="15">
    <source>
        <dbReference type="RefSeq" id="XP_011299144.1"/>
    </source>
</evidence>
<keyword evidence="8" id="KW-0653">Protein transport</keyword>
<dbReference type="Pfam" id="PF09262">
    <property type="entry name" value="PEX-1N"/>
    <property type="match status" value="1"/>
</dbReference>
<dbReference type="InterPro" id="IPR003593">
    <property type="entry name" value="AAA+_ATPase"/>
</dbReference>
<dbReference type="Gene3D" id="3.10.330.10">
    <property type="match status" value="1"/>
</dbReference>
<sequence>MQNEKFSVKYVPVKNCFVILPSAWYHRLSSQIAQGVIKLSYEEKDFYLSASQSQSSPTDFLCISATFGKYLNIKEGAEVNVSYIPDPPALTTITVRPFNSEDWQIVNLQVEKIQSTLLHQINIASPNQPIVIWLSKYLNVALLIESISPPFLYGKLENYTEVHVQDATEDKTPGDAIPKEITTHSRYRENESDCEVFLKSWRHQDLPKIFRVCLVSVEKKYRINEGVLETQITSPHNIFVCSNQLREFFPDRDNFSMVYGRIEKIFQDKQSTNLIFTPNDQRINRDPEIIVSLSRVEELFNKQFIGTNVDEKNIWISEDLARDSNLRLGSKIHIKPLNITDNTITSLQLLCPPNFDRETGENQFKNYVRVNSIKNDLVISQNMRVSLEKGKCRVKLHPEDVPHVLLNEETLKAIKIEIIEEGNLEEAQEIPQVNDFRSEDVYVSPLTKILEDSVQVLQMGLSPQRYPFPLENILICGDIGTGKTTFLNFLQHKLRSPPNFMHTIIVDCKKLKGKKVDAVSKFFTSTIHDCVYYQPSVLFLDNLESITSFPSDEENSPDATNATRISEYLNSLLTIYQSSHLISVVASTTRVDKLGVGLRPARGVHVFQTILNIPLLSREERAEFLEFNLQRKVEISSEINFEFYSGKTEGWVFQDLSELCEKSVFLTWKRRRRSPVLEDEDLSRALDVIKPLSLYGVSLFTGDGNNWGDIGGLEEVKESLRQLLQWPLMYPGLFQKAPVKHQNGILLYGMPGTGKTMLAGAIAKECGLKFINIKGPELLSKYIGASEEAVRSVFEKAQRIRPCIIFFDEFESLAPRRGHDSTGVTDRVVNQLLTQFDGVEGREGVAIVAASSRPDLLDPALLRPGRLDKSLLCPLPDEQTRATILDTLCKRHAIDVKDLDLLTLARMTSGFTGADLMAILTQARLDAVEEHLKKSTELQGVRITQDMLIRSIQDTQPSLTLEEINKFTRIYNRFLTGDNAPEDLEKIQKATLA</sequence>
<evidence type="ECO:0000256" key="11">
    <source>
        <dbReference type="ARBA" id="ARBA00034532"/>
    </source>
</evidence>
<evidence type="ECO:0000259" key="13">
    <source>
        <dbReference type="SMART" id="SM00382"/>
    </source>
</evidence>
<dbReference type="OrthoDB" id="8173462at2759"/>
<dbReference type="PANTHER" id="PTHR23077:SF12">
    <property type="entry name" value="PEROXISOMAL ATPASE PEX1"/>
    <property type="match status" value="1"/>
</dbReference>
<dbReference type="Gene3D" id="3.40.50.300">
    <property type="entry name" value="P-loop containing nucleotide triphosphate hydrolases"/>
    <property type="match status" value="2"/>
</dbReference>
<dbReference type="SMART" id="SM00382">
    <property type="entry name" value="AAA"/>
    <property type="match status" value="2"/>
</dbReference>
<name>A0A9R1TWJ8_9HYME</name>
<dbReference type="RefSeq" id="XP_011299144.1">
    <property type="nucleotide sequence ID" value="XM_011300842.1"/>
</dbReference>
<keyword evidence="14" id="KW-1185">Reference proteome</keyword>
<reference evidence="15" key="1">
    <citation type="submission" date="2025-08" db="UniProtKB">
        <authorList>
            <consortium name="RefSeq"/>
        </authorList>
    </citation>
    <scope>IDENTIFICATION</scope>
    <source>
        <strain evidence="15">USDA-PBARC FA_bdor</strain>
        <tissue evidence="15">Whole organism</tissue>
    </source>
</reference>
<dbReference type="SUPFAM" id="SSF54585">
    <property type="entry name" value="Cdc48 domain 2-like"/>
    <property type="match status" value="1"/>
</dbReference>
<dbReference type="Proteomes" id="UP000694866">
    <property type="component" value="Unplaced"/>
</dbReference>
<keyword evidence="6" id="KW-0378">Hydrolase</keyword>
<dbReference type="KEGG" id="fas:105264166"/>
<evidence type="ECO:0000256" key="1">
    <source>
        <dbReference type="ARBA" id="ARBA00004370"/>
    </source>
</evidence>
<evidence type="ECO:0000256" key="5">
    <source>
        <dbReference type="ARBA" id="ARBA00022741"/>
    </source>
</evidence>
<feature type="domain" description="AAA+ ATPase" evidence="13">
    <location>
        <begin position="469"/>
        <end position="617"/>
    </location>
</feature>
<evidence type="ECO:0000256" key="9">
    <source>
        <dbReference type="ARBA" id="ARBA00023136"/>
    </source>
</evidence>
<dbReference type="InterPro" id="IPR029067">
    <property type="entry name" value="CDC48_domain_2-like_sf"/>
</dbReference>
<dbReference type="GO" id="GO:0005778">
    <property type="term" value="C:peroxisomal membrane"/>
    <property type="evidence" value="ECO:0007669"/>
    <property type="project" value="TreeGrafter"/>
</dbReference>
<dbReference type="InterPro" id="IPR009010">
    <property type="entry name" value="Asp_de-COase-like_dom_sf"/>
</dbReference>
<comment type="similarity">
    <text evidence="2">Belongs to the AAA ATPase family.</text>
</comment>
<dbReference type="InterPro" id="IPR050168">
    <property type="entry name" value="AAA_ATPase_domain"/>
</dbReference>
<dbReference type="Gene3D" id="2.40.40.20">
    <property type="match status" value="1"/>
</dbReference>
<dbReference type="InterPro" id="IPR003960">
    <property type="entry name" value="ATPase_AAA_CS"/>
</dbReference>
<evidence type="ECO:0000256" key="7">
    <source>
        <dbReference type="ARBA" id="ARBA00022840"/>
    </source>
</evidence>
<evidence type="ECO:0000256" key="4">
    <source>
        <dbReference type="ARBA" id="ARBA00022593"/>
    </source>
</evidence>
<dbReference type="PANTHER" id="PTHR23077">
    <property type="entry name" value="AAA-FAMILY ATPASE"/>
    <property type="match status" value="1"/>
</dbReference>
<dbReference type="GO" id="GO:0005829">
    <property type="term" value="C:cytosol"/>
    <property type="evidence" value="ECO:0007669"/>
    <property type="project" value="TreeGrafter"/>
</dbReference>
<dbReference type="CDD" id="cd00009">
    <property type="entry name" value="AAA"/>
    <property type="match status" value="1"/>
</dbReference>
<keyword evidence="9" id="KW-0472">Membrane</keyword>
<evidence type="ECO:0000256" key="10">
    <source>
        <dbReference type="ARBA" id="ARBA00032509"/>
    </source>
</evidence>
<keyword evidence="3" id="KW-0813">Transport</keyword>
<evidence type="ECO:0000256" key="8">
    <source>
        <dbReference type="ARBA" id="ARBA00022927"/>
    </source>
</evidence>
<dbReference type="SUPFAM" id="SSF52540">
    <property type="entry name" value="P-loop containing nucleoside triphosphate hydrolases"/>
    <property type="match status" value="2"/>
</dbReference>
<dbReference type="GeneID" id="105264166"/>
<dbReference type="GO" id="GO:0016558">
    <property type="term" value="P:protein import into peroxisome matrix"/>
    <property type="evidence" value="ECO:0007669"/>
    <property type="project" value="TreeGrafter"/>
</dbReference>
<dbReference type="AlphaFoldDB" id="A0A9R1TWJ8"/>
<dbReference type="Pfam" id="PF00004">
    <property type="entry name" value="AAA"/>
    <property type="match status" value="2"/>
</dbReference>
<dbReference type="InterPro" id="IPR027417">
    <property type="entry name" value="P-loop_NTPase"/>
</dbReference>
<dbReference type="GO" id="GO:0005524">
    <property type="term" value="F:ATP binding"/>
    <property type="evidence" value="ECO:0007669"/>
    <property type="project" value="UniProtKB-KW"/>
</dbReference>
<dbReference type="InterPro" id="IPR015342">
    <property type="entry name" value="PEX1-N_C-lobe"/>
</dbReference>
<feature type="domain" description="AAA+ ATPase" evidence="13">
    <location>
        <begin position="741"/>
        <end position="877"/>
    </location>
</feature>